<dbReference type="InterPro" id="IPR053144">
    <property type="entry name" value="Acetyltransferase_Butenolide"/>
</dbReference>
<gene>
    <name evidence="2" type="ORF">BK138_24020</name>
</gene>
<dbReference type="AlphaFoldDB" id="A0A1R1EJA1"/>
<dbReference type="InterPro" id="IPR016181">
    <property type="entry name" value="Acyl_CoA_acyltransferase"/>
</dbReference>
<sequence>MENIDGDLVISTDKSKLDLDKVCDFLSRSYWANKRPRETILKSIENSICYGAYIGDRLVGFARVVTDGATMYWLCDVFVDEEYRGHGIGKKLVGTITNADEFKDLNGLLATKDAHGLYEQYHFTRMEMMRRMADYIRNMDKGGSV</sequence>
<dbReference type="EMBL" id="MRTP01000008">
    <property type="protein sequence ID" value="OMF51903.1"/>
    <property type="molecule type" value="Genomic_DNA"/>
</dbReference>
<dbReference type="InterPro" id="IPR000182">
    <property type="entry name" value="GNAT_dom"/>
</dbReference>
<evidence type="ECO:0000313" key="3">
    <source>
        <dbReference type="Proteomes" id="UP000187172"/>
    </source>
</evidence>
<dbReference type="PANTHER" id="PTHR43233">
    <property type="entry name" value="FAMILY N-ACETYLTRANSFERASE, PUTATIVE (AFU_ORTHOLOGUE AFUA_6G03350)-RELATED"/>
    <property type="match status" value="1"/>
</dbReference>
<dbReference type="SUPFAM" id="SSF55729">
    <property type="entry name" value="Acyl-CoA N-acyltransferases (Nat)"/>
    <property type="match status" value="1"/>
</dbReference>
<evidence type="ECO:0000313" key="2">
    <source>
        <dbReference type="EMBL" id="OMF51903.1"/>
    </source>
</evidence>
<dbReference type="GO" id="GO:0016747">
    <property type="term" value="F:acyltransferase activity, transferring groups other than amino-acyl groups"/>
    <property type="evidence" value="ECO:0007669"/>
    <property type="project" value="InterPro"/>
</dbReference>
<dbReference type="PROSITE" id="PS51186">
    <property type="entry name" value="GNAT"/>
    <property type="match status" value="1"/>
</dbReference>
<comment type="caution">
    <text evidence="2">The sequence shown here is derived from an EMBL/GenBank/DDBJ whole genome shotgun (WGS) entry which is preliminary data.</text>
</comment>
<keyword evidence="3" id="KW-1185">Reference proteome</keyword>
<proteinExistence type="predicted"/>
<keyword evidence="2" id="KW-0808">Transferase</keyword>
<dbReference type="Gene3D" id="3.40.630.30">
    <property type="match status" value="1"/>
</dbReference>
<accession>A0A1R1EJA1</accession>
<dbReference type="Proteomes" id="UP000187172">
    <property type="component" value="Unassembled WGS sequence"/>
</dbReference>
<feature type="domain" description="N-acetyltransferase" evidence="1">
    <location>
        <begin position="8"/>
        <end position="140"/>
    </location>
</feature>
<dbReference type="CDD" id="cd04301">
    <property type="entry name" value="NAT_SF"/>
    <property type="match status" value="1"/>
</dbReference>
<evidence type="ECO:0000259" key="1">
    <source>
        <dbReference type="PROSITE" id="PS51186"/>
    </source>
</evidence>
<reference evidence="2 3" key="1">
    <citation type="submission" date="2016-11" db="EMBL/GenBank/DDBJ databases">
        <title>Paenibacillus species isolates.</title>
        <authorList>
            <person name="Beno S.M."/>
        </authorList>
    </citation>
    <scope>NUCLEOTIDE SEQUENCE [LARGE SCALE GENOMIC DNA]</scope>
    <source>
        <strain evidence="2 3">FSL R5-0378</strain>
    </source>
</reference>
<name>A0A1R1EJA1_9BACL</name>
<dbReference type="RefSeq" id="WP_076173329.1">
    <property type="nucleotide sequence ID" value="NZ_MRTP01000008.1"/>
</dbReference>
<organism evidence="2 3">
    <name type="scientific">Paenibacillus rhizosphaerae</name>
    <dbReference type="NCBI Taxonomy" id="297318"/>
    <lineage>
        <taxon>Bacteria</taxon>
        <taxon>Bacillati</taxon>
        <taxon>Bacillota</taxon>
        <taxon>Bacilli</taxon>
        <taxon>Bacillales</taxon>
        <taxon>Paenibacillaceae</taxon>
        <taxon>Paenibacillus</taxon>
    </lineage>
</organism>
<dbReference type="PANTHER" id="PTHR43233:SF1">
    <property type="entry name" value="FAMILY N-ACETYLTRANSFERASE, PUTATIVE (AFU_ORTHOLOGUE AFUA_6G03350)-RELATED"/>
    <property type="match status" value="1"/>
</dbReference>
<protein>
    <submittedName>
        <fullName evidence="2">GNAT family N-acetyltransferase</fullName>
    </submittedName>
</protein>
<dbReference type="Pfam" id="PF13508">
    <property type="entry name" value="Acetyltransf_7"/>
    <property type="match status" value="1"/>
</dbReference>